<dbReference type="PANTHER" id="PTHR43716">
    <property type="entry name" value="D-2-HYDROXYGLUTARATE DEHYDROGENASE, MITOCHONDRIAL"/>
    <property type="match status" value="1"/>
</dbReference>
<dbReference type="EMBL" id="JEMU01000014">
    <property type="protein sequence ID" value="KAJ02179.1"/>
    <property type="molecule type" value="Genomic_DNA"/>
</dbReference>
<dbReference type="eggNOG" id="COG0277">
    <property type="taxonomic scope" value="Bacteria"/>
</dbReference>
<proteinExistence type="inferred from homology"/>
<keyword evidence="4" id="KW-0274">FAD</keyword>
<dbReference type="Proteomes" id="UP000027337">
    <property type="component" value="Unassembled WGS sequence"/>
</dbReference>
<dbReference type="InterPro" id="IPR016167">
    <property type="entry name" value="FAD-bd_PCMH_sub1"/>
</dbReference>
<dbReference type="InterPro" id="IPR016166">
    <property type="entry name" value="FAD-bd_PCMH"/>
</dbReference>
<gene>
    <name evidence="7" type="ORF">PM02_15610</name>
</gene>
<dbReference type="InterPro" id="IPR036318">
    <property type="entry name" value="FAD-bd_PCMH-like_sf"/>
</dbReference>
<reference evidence="7 8" key="1">
    <citation type="journal article" date="2014" name="Genome Announc.">
        <title>Draft Genome Sequences of Two Isolates of the Roseobacter Group, Sulfitobacter sp. Strains 3SOLIMAR09 and 1FIGIMAR09, from Harbors of Mallorca Island (Mediterranean Sea).</title>
        <authorList>
            <person name="Mas-Llado M."/>
            <person name="Pina-Villalonga J.M."/>
            <person name="Brunet-Galmes I."/>
            <person name="Nogales B."/>
            <person name="Bosch R."/>
        </authorList>
    </citation>
    <scope>NUCLEOTIDE SEQUENCE [LARGE SCALE GENOMIC DNA]</scope>
    <source>
        <strain evidence="7 8">1FIGIMAR09</strain>
    </source>
</reference>
<sequence>MTPKPLNSADASFLSSLEAALPADTLRAADVRYLEEPRGIYKGQPTAVALPRSTQEVATVIRHAGAARVGVVPYGGGTGLVGGQVAQDGAVPLILSMERMNQIRAVHADENVLVADGGAILADIQSAADAQDRLFPLSLASEGSARIGGNLATNAGGTGVLRYGNARDLCLGLEAVLPDGQIWNGLTRLRKNNTGYDLRHLLIGAEGTLGVITGAALKLFPVPAQTGSAMLVVQSPAAALKLLSLARDHLGEMVSAFELIHGQGMRFLAETGLDVRLPFDEAPEWTVLIDVGLSGGLIPADALETLFAAAYEAGLVTDGVIAQNQQQSDDFWRIREMIPEANRRIGSISSHDISVPLSAIPDFITQGSAKIAELGAFRINCFGHVGDGNLHFNVFPMPGKSRADHQNQREEIKYLIHDLVDQMGGSVSAEHGIGRLKVGDLERYGDPAKLSAMRAIKAALDPQGIMNPGAVLRQT</sequence>
<evidence type="ECO:0000256" key="4">
    <source>
        <dbReference type="ARBA" id="ARBA00022827"/>
    </source>
</evidence>
<evidence type="ECO:0000256" key="3">
    <source>
        <dbReference type="ARBA" id="ARBA00022630"/>
    </source>
</evidence>
<protein>
    <submittedName>
        <fullName evidence="7">Glycolate oxidase</fullName>
    </submittedName>
</protein>
<dbReference type="InterPro" id="IPR016169">
    <property type="entry name" value="FAD-bd_PCMH_sub2"/>
</dbReference>
<name>A0A061SS34_9RHOB</name>
<dbReference type="InterPro" id="IPR016171">
    <property type="entry name" value="Vanillyl_alc_oxidase_C-sub2"/>
</dbReference>
<dbReference type="Gene3D" id="3.30.43.10">
    <property type="entry name" value="Uridine Diphospho-n-acetylenolpyruvylglucosamine Reductase, domain 2"/>
    <property type="match status" value="1"/>
</dbReference>
<keyword evidence="8" id="KW-1185">Reference proteome</keyword>
<organism evidence="7 8">
    <name type="scientific">Sulfitobacter mediterraneus</name>
    <dbReference type="NCBI Taxonomy" id="83219"/>
    <lineage>
        <taxon>Bacteria</taxon>
        <taxon>Pseudomonadati</taxon>
        <taxon>Pseudomonadota</taxon>
        <taxon>Alphaproteobacteria</taxon>
        <taxon>Rhodobacterales</taxon>
        <taxon>Roseobacteraceae</taxon>
        <taxon>Sulfitobacter</taxon>
    </lineage>
</organism>
<dbReference type="Gene3D" id="3.30.70.2190">
    <property type="match status" value="1"/>
</dbReference>
<dbReference type="PANTHER" id="PTHR43716:SF2">
    <property type="entry name" value="BLL6224 PROTEIN"/>
    <property type="match status" value="1"/>
</dbReference>
<evidence type="ECO:0000256" key="2">
    <source>
        <dbReference type="ARBA" id="ARBA00008000"/>
    </source>
</evidence>
<dbReference type="GO" id="GO:0022904">
    <property type="term" value="P:respiratory electron transport chain"/>
    <property type="evidence" value="ECO:0007669"/>
    <property type="project" value="TreeGrafter"/>
</dbReference>
<dbReference type="GO" id="GO:0016491">
    <property type="term" value="F:oxidoreductase activity"/>
    <property type="evidence" value="ECO:0007669"/>
    <property type="project" value="UniProtKB-KW"/>
</dbReference>
<evidence type="ECO:0000313" key="7">
    <source>
        <dbReference type="EMBL" id="KAJ02179.1"/>
    </source>
</evidence>
<dbReference type="InterPro" id="IPR004113">
    <property type="entry name" value="FAD-bd_oxidored_4_C"/>
</dbReference>
<dbReference type="PROSITE" id="PS51387">
    <property type="entry name" value="FAD_PCMH"/>
    <property type="match status" value="1"/>
</dbReference>
<comment type="caution">
    <text evidence="7">The sequence shown here is derived from an EMBL/GenBank/DDBJ whole genome shotgun (WGS) entry which is preliminary data.</text>
</comment>
<evidence type="ECO:0000256" key="5">
    <source>
        <dbReference type="ARBA" id="ARBA00023002"/>
    </source>
</evidence>
<dbReference type="Gene3D" id="3.30.465.10">
    <property type="match status" value="1"/>
</dbReference>
<keyword evidence="5" id="KW-0560">Oxidoreductase</keyword>
<dbReference type="Gene3D" id="3.30.70.2740">
    <property type="match status" value="1"/>
</dbReference>
<dbReference type="RefSeq" id="WP_037910153.1">
    <property type="nucleotide sequence ID" value="NZ_JEMU01000014.1"/>
</dbReference>
<evidence type="ECO:0000256" key="1">
    <source>
        <dbReference type="ARBA" id="ARBA00001974"/>
    </source>
</evidence>
<dbReference type="FunFam" id="3.30.70.2740:FF:000001">
    <property type="entry name" value="D-lactate dehydrogenase mitochondrial"/>
    <property type="match status" value="1"/>
</dbReference>
<dbReference type="InterPro" id="IPR051264">
    <property type="entry name" value="FAD-oxidored/transferase_4"/>
</dbReference>
<keyword evidence="3" id="KW-0285">Flavoprotein</keyword>
<dbReference type="SUPFAM" id="SSF55103">
    <property type="entry name" value="FAD-linked oxidases, C-terminal domain"/>
    <property type="match status" value="1"/>
</dbReference>
<dbReference type="AlphaFoldDB" id="A0A061SS34"/>
<comment type="similarity">
    <text evidence="2">Belongs to the FAD-binding oxidoreductase/transferase type 4 family.</text>
</comment>
<dbReference type="InterPro" id="IPR006094">
    <property type="entry name" value="Oxid_FAD_bind_N"/>
</dbReference>
<dbReference type="Gene3D" id="1.10.45.10">
    <property type="entry name" value="Vanillyl-alcohol Oxidase, Chain A, domain 4"/>
    <property type="match status" value="1"/>
</dbReference>
<dbReference type="SUPFAM" id="SSF56176">
    <property type="entry name" value="FAD-binding/transporter-associated domain-like"/>
    <property type="match status" value="1"/>
</dbReference>
<accession>A0A061SS34</accession>
<evidence type="ECO:0000259" key="6">
    <source>
        <dbReference type="PROSITE" id="PS51387"/>
    </source>
</evidence>
<dbReference type="STRING" id="83219.PM02_15610"/>
<feature type="domain" description="FAD-binding PCMH-type" evidence="6">
    <location>
        <begin position="41"/>
        <end position="222"/>
    </location>
</feature>
<comment type="cofactor">
    <cofactor evidence="1">
        <name>FAD</name>
        <dbReference type="ChEBI" id="CHEBI:57692"/>
    </cofactor>
</comment>
<evidence type="ECO:0000313" key="8">
    <source>
        <dbReference type="Proteomes" id="UP000027337"/>
    </source>
</evidence>
<dbReference type="FunFam" id="1.10.45.10:FF:000001">
    <property type="entry name" value="D-lactate dehydrogenase mitochondrial"/>
    <property type="match status" value="1"/>
</dbReference>
<dbReference type="Pfam" id="PF02913">
    <property type="entry name" value="FAD-oxidase_C"/>
    <property type="match status" value="1"/>
</dbReference>
<dbReference type="GO" id="GO:0071949">
    <property type="term" value="F:FAD binding"/>
    <property type="evidence" value="ECO:0007669"/>
    <property type="project" value="InterPro"/>
</dbReference>
<dbReference type="InterPro" id="IPR016164">
    <property type="entry name" value="FAD-linked_Oxase-like_C"/>
</dbReference>
<dbReference type="Pfam" id="PF01565">
    <property type="entry name" value="FAD_binding_4"/>
    <property type="match status" value="1"/>
</dbReference>